<keyword evidence="6" id="KW-0966">Cell projection</keyword>
<reference evidence="6 7" key="1">
    <citation type="submission" date="2017-05" db="EMBL/GenBank/DDBJ databases">
        <authorList>
            <person name="Varghese N."/>
            <person name="Submissions S."/>
        </authorList>
    </citation>
    <scope>NUCLEOTIDE SEQUENCE [LARGE SCALE GENOMIC DNA]</scope>
    <source>
        <strain evidence="6 7">DSM 21194</strain>
    </source>
</reference>
<keyword evidence="6" id="KW-0282">Flagellum</keyword>
<dbReference type="OrthoDB" id="9777798at2"/>
<evidence type="ECO:0000313" key="6">
    <source>
        <dbReference type="EMBL" id="SMO59493.1"/>
    </source>
</evidence>
<evidence type="ECO:0000259" key="5">
    <source>
        <dbReference type="Pfam" id="PF00700"/>
    </source>
</evidence>
<dbReference type="InterPro" id="IPR001492">
    <property type="entry name" value="Flagellin"/>
</dbReference>
<gene>
    <name evidence="6" type="ORF">SAMN06265218_106121</name>
</gene>
<dbReference type="Gene3D" id="1.20.1330.10">
    <property type="entry name" value="f41 fragment of flagellin, N-terminal domain"/>
    <property type="match status" value="1"/>
</dbReference>
<evidence type="ECO:0000313" key="7">
    <source>
        <dbReference type="Proteomes" id="UP000317593"/>
    </source>
</evidence>
<accession>A0A521CJ59</accession>
<dbReference type="InterPro" id="IPR042187">
    <property type="entry name" value="Flagellin_C_sub2"/>
</dbReference>
<dbReference type="GO" id="GO:0005198">
    <property type="term" value="F:structural molecule activity"/>
    <property type="evidence" value="ECO:0007669"/>
    <property type="project" value="UniProtKB-UniRule"/>
</dbReference>
<dbReference type="InterPro" id="IPR046358">
    <property type="entry name" value="Flagellin_C"/>
</dbReference>
<dbReference type="RefSeq" id="WP_142714113.1">
    <property type="nucleotide sequence ID" value="NZ_FXTH01000006.1"/>
</dbReference>
<dbReference type="Proteomes" id="UP000317593">
    <property type="component" value="Unassembled WGS sequence"/>
</dbReference>
<keyword evidence="7" id="KW-1185">Reference proteome</keyword>
<dbReference type="SUPFAM" id="SSF64518">
    <property type="entry name" value="Phase 1 flagellin"/>
    <property type="match status" value="1"/>
</dbReference>
<dbReference type="PANTHER" id="PTHR42792:SF2">
    <property type="entry name" value="FLAGELLIN"/>
    <property type="match status" value="1"/>
</dbReference>
<feature type="domain" description="Flagellin N-terminal" evidence="4">
    <location>
        <begin position="9"/>
        <end position="146"/>
    </location>
</feature>
<evidence type="ECO:0000256" key="3">
    <source>
        <dbReference type="RuleBase" id="RU362073"/>
    </source>
</evidence>
<keyword evidence="2 3" id="KW-0975">Bacterial flagellum</keyword>
<dbReference type="GO" id="GO:0005576">
    <property type="term" value="C:extracellular region"/>
    <property type="evidence" value="ECO:0007669"/>
    <property type="project" value="UniProtKB-SubCell"/>
</dbReference>
<evidence type="ECO:0000256" key="2">
    <source>
        <dbReference type="ARBA" id="ARBA00023143"/>
    </source>
</evidence>
<protein>
    <recommendedName>
        <fullName evidence="3">Flagellin</fullName>
    </recommendedName>
</protein>
<evidence type="ECO:0000256" key="1">
    <source>
        <dbReference type="ARBA" id="ARBA00005709"/>
    </source>
</evidence>
<dbReference type="Pfam" id="PF00700">
    <property type="entry name" value="Flagellin_C"/>
    <property type="match status" value="1"/>
</dbReference>
<keyword evidence="3" id="KW-0964">Secreted</keyword>
<dbReference type="GO" id="GO:0009288">
    <property type="term" value="C:bacterial-type flagellum"/>
    <property type="evidence" value="ECO:0007669"/>
    <property type="project" value="UniProtKB-SubCell"/>
</dbReference>
<dbReference type="Gene3D" id="6.10.10.10">
    <property type="entry name" value="Flagellar export chaperone, C-terminal domain"/>
    <property type="match status" value="1"/>
</dbReference>
<feature type="domain" description="Flagellin C-terminal" evidence="5">
    <location>
        <begin position="188"/>
        <end position="273"/>
    </location>
</feature>
<proteinExistence type="inferred from homology"/>
<name>A0A521CJ59_9BACT</name>
<evidence type="ECO:0000259" key="4">
    <source>
        <dbReference type="Pfam" id="PF00669"/>
    </source>
</evidence>
<dbReference type="EMBL" id="FXTH01000006">
    <property type="protein sequence ID" value="SMO59493.1"/>
    <property type="molecule type" value="Genomic_DNA"/>
</dbReference>
<dbReference type="PANTHER" id="PTHR42792">
    <property type="entry name" value="FLAGELLIN"/>
    <property type="match status" value="1"/>
</dbReference>
<comment type="subcellular location">
    <subcellularLocation>
        <location evidence="3">Secreted</location>
    </subcellularLocation>
    <subcellularLocation>
        <location evidence="3">Bacterial flagellum</location>
    </subcellularLocation>
</comment>
<keyword evidence="6" id="KW-0969">Cilium</keyword>
<organism evidence="6 7">
    <name type="scientific">Fodinibius sediminis</name>
    <dbReference type="NCBI Taxonomy" id="1214077"/>
    <lineage>
        <taxon>Bacteria</taxon>
        <taxon>Pseudomonadati</taxon>
        <taxon>Balneolota</taxon>
        <taxon>Balneolia</taxon>
        <taxon>Balneolales</taxon>
        <taxon>Balneolaceae</taxon>
        <taxon>Fodinibius</taxon>
    </lineage>
</organism>
<comment type="similarity">
    <text evidence="1 3">Belongs to the bacterial flagellin family.</text>
</comment>
<dbReference type="Pfam" id="PF00669">
    <property type="entry name" value="Flagellin_N"/>
    <property type="match status" value="1"/>
</dbReference>
<comment type="function">
    <text evidence="3">Flagellin is the subunit protein which polymerizes to form the filaments of bacterial flagella.</text>
</comment>
<dbReference type="PRINTS" id="PR00207">
    <property type="entry name" value="FLAGELLIN"/>
</dbReference>
<sequence>MSFGDINRVNTNIQALNARYSLNKINSQLGDNQLKLSTGLRINKAEDDAAGFSIASKLSSRLEGMEQAQRNIGDAKAMLDVAESGMNSIMDTLIDMKSKAVQGASDTVGSEERGYIQDQINQLAAEIDKIANGTEFQGKTLLDGTFATTGLSFQVGEGNGDTMEVTIASQTGAPTLGGATQGDFSSAITAIDSAISSLAGEFNQIGIDQNSLSIKQDNLAQQINSNESARSRIQDADFAKLQSESVKLQIMQQTATSAFAQANAGPQTVLNFLG</sequence>
<dbReference type="AlphaFoldDB" id="A0A521CJ59"/>
<dbReference type="InterPro" id="IPR001029">
    <property type="entry name" value="Flagellin_N"/>
</dbReference>